<gene>
    <name evidence="3" type="ORF">ENV70_06615</name>
</gene>
<accession>A0A7C6EKF1</accession>
<evidence type="ECO:0000256" key="1">
    <source>
        <dbReference type="ARBA" id="ARBA00022729"/>
    </source>
</evidence>
<dbReference type="Gene3D" id="2.60.40.380">
    <property type="entry name" value="Purple acid phosphatase-like, N-terminal"/>
    <property type="match status" value="1"/>
</dbReference>
<dbReference type="SUPFAM" id="SSF49363">
    <property type="entry name" value="Purple acid phosphatase, N-terminal domain"/>
    <property type="match status" value="1"/>
</dbReference>
<dbReference type="InterPro" id="IPR008963">
    <property type="entry name" value="Purple_acid_Pase-like_N"/>
</dbReference>
<dbReference type="GO" id="GO:0003993">
    <property type="term" value="F:acid phosphatase activity"/>
    <property type="evidence" value="ECO:0007669"/>
    <property type="project" value="InterPro"/>
</dbReference>
<proteinExistence type="predicted"/>
<dbReference type="InterPro" id="IPR039331">
    <property type="entry name" value="PAPs-like"/>
</dbReference>
<dbReference type="Pfam" id="PF00149">
    <property type="entry name" value="Metallophos"/>
    <property type="match status" value="1"/>
</dbReference>
<dbReference type="SUPFAM" id="SSF56300">
    <property type="entry name" value="Metallo-dependent phosphatases"/>
    <property type="match status" value="1"/>
</dbReference>
<evidence type="ECO:0000313" key="3">
    <source>
        <dbReference type="EMBL" id="HHS63265.1"/>
    </source>
</evidence>
<organism evidence="3">
    <name type="scientific">candidate division WOR-3 bacterium</name>
    <dbReference type="NCBI Taxonomy" id="2052148"/>
    <lineage>
        <taxon>Bacteria</taxon>
        <taxon>Bacteria division WOR-3</taxon>
    </lineage>
</organism>
<dbReference type="GO" id="GO:0046872">
    <property type="term" value="F:metal ion binding"/>
    <property type="evidence" value="ECO:0007669"/>
    <property type="project" value="InterPro"/>
</dbReference>
<dbReference type="InterPro" id="IPR029052">
    <property type="entry name" value="Metallo-depent_PP-like"/>
</dbReference>
<evidence type="ECO:0000259" key="2">
    <source>
        <dbReference type="Pfam" id="PF00149"/>
    </source>
</evidence>
<dbReference type="Gene3D" id="3.60.21.10">
    <property type="match status" value="1"/>
</dbReference>
<dbReference type="EMBL" id="DTHJ01000135">
    <property type="protein sequence ID" value="HHS63265.1"/>
    <property type="molecule type" value="Genomic_DNA"/>
</dbReference>
<dbReference type="AlphaFoldDB" id="A0A7C6EKF1"/>
<keyword evidence="1" id="KW-0732">Signal</keyword>
<name>A0A7C6EKF1_UNCW3</name>
<feature type="domain" description="Calcineurin-like phosphoesterase" evidence="2">
    <location>
        <begin position="116"/>
        <end position="290"/>
    </location>
</feature>
<sequence>MNKNIIFFIPLIIYSQVVSIDEKQFQPFDSPPYLTTAGSPHTSVVINWNTKVLKPSAVAFGTDLSFRDTIIITKKTNFHHIIINNLKPGTEYYYKILPNGEINRFRTFPSSSDSFNFVVIGDTRTDSLSHQKVIDRIAHYDFAFMIHSGDFVTRGYNTDDWRMFFNIEGKVISKKLFLPAMGNHEKPFWQYDTLFLLPGLEDFYSVRFGNVCIICLNTEMELNGFQRKWLNNELRFLTSDTTIHWIFVNMHRPPYSSGSHGSDIKVREAWCPIFEEYGVDIVFCGHDHSYERTKEINGVIYIVCAGGGAPLYDVGKNEWTAYSEKTHHFCLVKVKERELLLKAIKVDGSVFDSLRIKK</sequence>
<dbReference type="InterPro" id="IPR004843">
    <property type="entry name" value="Calcineurin-like_PHP"/>
</dbReference>
<protein>
    <submittedName>
        <fullName evidence="3">Metallophosphoesterase family protein</fullName>
    </submittedName>
</protein>
<dbReference type="PANTHER" id="PTHR22953:SF153">
    <property type="entry name" value="PURPLE ACID PHOSPHATASE"/>
    <property type="match status" value="1"/>
</dbReference>
<dbReference type="PANTHER" id="PTHR22953">
    <property type="entry name" value="ACID PHOSPHATASE RELATED"/>
    <property type="match status" value="1"/>
</dbReference>
<comment type="caution">
    <text evidence="3">The sequence shown here is derived from an EMBL/GenBank/DDBJ whole genome shotgun (WGS) entry which is preliminary data.</text>
</comment>
<reference evidence="3" key="1">
    <citation type="journal article" date="2020" name="mSystems">
        <title>Genome- and Community-Level Interaction Insights into Carbon Utilization and Element Cycling Functions of Hydrothermarchaeota in Hydrothermal Sediment.</title>
        <authorList>
            <person name="Zhou Z."/>
            <person name="Liu Y."/>
            <person name="Xu W."/>
            <person name="Pan J."/>
            <person name="Luo Z.H."/>
            <person name="Li M."/>
        </authorList>
    </citation>
    <scope>NUCLEOTIDE SEQUENCE [LARGE SCALE GENOMIC DNA]</scope>
    <source>
        <strain evidence="3">SpSt-783</strain>
    </source>
</reference>